<reference evidence="2 3" key="2">
    <citation type="submission" date="2019-04" db="EMBL/GenBank/DDBJ databases">
        <title>The genome sequence of big-headed turtle.</title>
        <authorList>
            <person name="Gong S."/>
        </authorList>
    </citation>
    <scope>NUCLEOTIDE SEQUENCE [LARGE SCALE GENOMIC DNA]</scope>
    <source>
        <strain evidence="2">DO16091913</strain>
        <tissue evidence="2">Muscle</tissue>
    </source>
</reference>
<accession>A0A4D9DPK9</accession>
<protein>
    <submittedName>
        <fullName evidence="2">Uncharacterized protein</fullName>
    </submittedName>
</protein>
<dbReference type="EMBL" id="QXTE01000557">
    <property type="protein sequence ID" value="TFJ96913.1"/>
    <property type="molecule type" value="Genomic_DNA"/>
</dbReference>
<dbReference type="AlphaFoldDB" id="A0A4D9DPK9"/>
<gene>
    <name evidence="2" type="ORF">DR999_PMT21273</name>
</gene>
<name>A0A4D9DPK9_9SAUR</name>
<keyword evidence="3" id="KW-1185">Reference proteome</keyword>
<sequence length="216" mass="22966">MSKRGASPYRRGGDERLTHSLQQGQPPPPPLLVKFSPCCVGFHQTSNSQCCPCNLSCQCCPAPAPCAGADPGLKWLQQDVLTAHQDLTGNMLAAAWTQGQARQSSNTQGQLKAELCSLRGRGCQQSPGWPGSTWERLLEGQGPHQSPSEGRSPRINLAITLDACAQASYCSGFERSLDSGPTGEIHLSPSSVPGIDTAEARKHFRIVPSNVSGSQC</sequence>
<organism evidence="2 3">
    <name type="scientific">Platysternon megacephalum</name>
    <name type="common">big-headed turtle</name>
    <dbReference type="NCBI Taxonomy" id="55544"/>
    <lineage>
        <taxon>Eukaryota</taxon>
        <taxon>Metazoa</taxon>
        <taxon>Chordata</taxon>
        <taxon>Craniata</taxon>
        <taxon>Vertebrata</taxon>
        <taxon>Euteleostomi</taxon>
        <taxon>Archelosauria</taxon>
        <taxon>Testudinata</taxon>
        <taxon>Testudines</taxon>
        <taxon>Cryptodira</taxon>
        <taxon>Durocryptodira</taxon>
        <taxon>Testudinoidea</taxon>
        <taxon>Platysternidae</taxon>
        <taxon>Platysternon</taxon>
    </lineage>
</organism>
<proteinExistence type="predicted"/>
<dbReference type="Proteomes" id="UP000297703">
    <property type="component" value="Unassembled WGS sequence"/>
</dbReference>
<feature type="region of interest" description="Disordered" evidence="1">
    <location>
        <begin position="1"/>
        <end position="28"/>
    </location>
</feature>
<evidence type="ECO:0000313" key="2">
    <source>
        <dbReference type="EMBL" id="TFJ96913.1"/>
    </source>
</evidence>
<comment type="caution">
    <text evidence="2">The sequence shown here is derived from an EMBL/GenBank/DDBJ whole genome shotgun (WGS) entry which is preliminary data.</text>
</comment>
<reference evidence="2 3" key="1">
    <citation type="submission" date="2019-04" db="EMBL/GenBank/DDBJ databases">
        <title>Draft genome of the big-headed turtle Platysternon megacephalum.</title>
        <authorList>
            <person name="Gong S."/>
        </authorList>
    </citation>
    <scope>NUCLEOTIDE SEQUENCE [LARGE SCALE GENOMIC DNA]</scope>
    <source>
        <strain evidence="2">DO16091913</strain>
        <tissue evidence="2">Muscle</tissue>
    </source>
</reference>
<evidence type="ECO:0000256" key="1">
    <source>
        <dbReference type="SAM" id="MobiDB-lite"/>
    </source>
</evidence>
<evidence type="ECO:0000313" key="3">
    <source>
        <dbReference type="Proteomes" id="UP000297703"/>
    </source>
</evidence>